<comment type="caution">
    <text evidence="4">The sequence shown here is derived from an EMBL/GenBank/DDBJ whole genome shotgun (WGS) entry which is preliminary data.</text>
</comment>
<dbReference type="SMART" id="SM00454">
    <property type="entry name" value="SAM"/>
    <property type="match status" value="1"/>
</dbReference>
<evidence type="ECO:0000256" key="1">
    <source>
        <dbReference type="ARBA" id="ARBA00022737"/>
    </source>
</evidence>
<feature type="compositionally biased region" description="Polar residues" evidence="2">
    <location>
        <begin position="115"/>
        <end position="124"/>
    </location>
</feature>
<dbReference type="SUPFAM" id="SSF47769">
    <property type="entry name" value="SAM/Pointed domain"/>
    <property type="match status" value="1"/>
</dbReference>
<dbReference type="Proteomes" id="UP000775213">
    <property type="component" value="Unassembled WGS sequence"/>
</dbReference>
<keyword evidence="5" id="KW-1185">Reference proteome</keyword>
<keyword evidence="1" id="KW-0677">Repeat</keyword>
<proteinExistence type="predicted"/>
<evidence type="ECO:0000259" key="3">
    <source>
        <dbReference type="PROSITE" id="PS50105"/>
    </source>
</evidence>
<dbReference type="PANTHER" id="PTHR10627">
    <property type="entry name" value="SCP160"/>
    <property type="match status" value="1"/>
</dbReference>
<dbReference type="InterPro" id="IPR013761">
    <property type="entry name" value="SAM/pointed_sf"/>
</dbReference>
<dbReference type="PANTHER" id="PTHR10627:SF74">
    <property type="entry name" value="OS08G0526500 PROTEIN"/>
    <property type="match status" value="1"/>
</dbReference>
<dbReference type="EMBL" id="JAGFBR010000006">
    <property type="protein sequence ID" value="KAH0465164.1"/>
    <property type="molecule type" value="Genomic_DNA"/>
</dbReference>
<name>A0AAV7GUJ3_DENCH</name>
<gene>
    <name evidence="4" type="ORF">IEQ34_005267</name>
</gene>
<reference evidence="4 5" key="1">
    <citation type="journal article" date="2021" name="Hortic Res">
        <title>Chromosome-scale assembly of the Dendrobium chrysotoxum genome enhances the understanding of orchid evolution.</title>
        <authorList>
            <person name="Zhang Y."/>
            <person name="Zhang G.Q."/>
            <person name="Zhang D."/>
            <person name="Liu X.D."/>
            <person name="Xu X.Y."/>
            <person name="Sun W.H."/>
            <person name="Yu X."/>
            <person name="Zhu X."/>
            <person name="Wang Z.W."/>
            <person name="Zhao X."/>
            <person name="Zhong W.Y."/>
            <person name="Chen H."/>
            <person name="Yin W.L."/>
            <person name="Huang T."/>
            <person name="Niu S.C."/>
            <person name="Liu Z.J."/>
        </authorList>
    </citation>
    <scope>NUCLEOTIDE SEQUENCE [LARGE SCALE GENOMIC DNA]</scope>
    <source>
        <strain evidence="4">Lindl</strain>
    </source>
</reference>
<organism evidence="4 5">
    <name type="scientific">Dendrobium chrysotoxum</name>
    <name type="common">Orchid</name>
    <dbReference type="NCBI Taxonomy" id="161865"/>
    <lineage>
        <taxon>Eukaryota</taxon>
        <taxon>Viridiplantae</taxon>
        <taxon>Streptophyta</taxon>
        <taxon>Embryophyta</taxon>
        <taxon>Tracheophyta</taxon>
        <taxon>Spermatophyta</taxon>
        <taxon>Magnoliopsida</taxon>
        <taxon>Liliopsida</taxon>
        <taxon>Asparagales</taxon>
        <taxon>Orchidaceae</taxon>
        <taxon>Epidendroideae</taxon>
        <taxon>Malaxideae</taxon>
        <taxon>Dendrobiinae</taxon>
        <taxon>Dendrobium</taxon>
    </lineage>
</organism>
<feature type="region of interest" description="Disordered" evidence="2">
    <location>
        <begin position="96"/>
        <end position="132"/>
    </location>
</feature>
<protein>
    <recommendedName>
        <fullName evidence="3">SAM domain-containing protein</fullName>
    </recommendedName>
</protein>
<dbReference type="Pfam" id="PF00536">
    <property type="entry name" value="SAM_1"/>
    <property type="match status" value="1"/>
</dbReference>
<accession>A0AAV7GUJ3</accession>
<feature type="region of interest" description="Disordered" evidence="2">
    <location>
        <begin position="221"/>
        <end position="261"/>
    </location>
</feature>
<evidence type="ECO:0000313" key="4">
    <source>
        <dbReference type="EMBL" id="KAH0465164.1"/>
    </source>
</evidence>
<dbReference type="AlphaFoldDB" id="A0AAV7GUJ3"/>
<sequence>MDYDSDFLNGLEEILSIMAHKRKIYIRFSYWIWTNGHYTNEFVLSAARSLTRWKFFYSTCIVVHKVVKRARTTSDVSSSDYAPYLEGKRSVRERLGSNLDGQNLHENQYRKRQRTSNYDPSNNHMTDERQLMSNVRISRDDLRYKLLSKGQSRSVVDFDGQNGVDLREKLSRSSRIPLRNEPRKNMIEPRALTISRRIPPTRSADDLLRLDSSRNSYPSLTVDGLRRRSPDRLLGASRHMSPRRSYDEVRNNPSVRPYDDSRPTVYITRRIPETSRPATFMNKTVVPVDASKSSLGALPGIVQKSSYMPEVPLTVGGLLHSLGLGKYSINFQAEEIDMAALRQMGDSDLKELGIPMGPRKKILLALLPRLKQRQQR</sequence>
<evidence type="ECO:0000256" key="2">
    <source>
        <dbReference type="SAM" id="MobiDB-lite"/>
    </source>
</evidence>
<dbReference type="InterPro" id="IPR001660">
    <property type="entry name" value="SAM"/>
</dbReference>
<feature type="domain" description="SAM" evidence="3">
    <location>
        <begin position="314"/>
        <end position="373"/>
    </location>
</feature>
<dbReference type="Gene3D" id="1.10.150.50">
    <property type="entry name" value="Transcription Factor, Ets-1"/>
    <property type="match status" value="1"/>
</dbReference>
<dbReference type="PROSITE" id="PS50105">
    <property type="entry name" value="SAM_DOMAIN"/>
    <property type="match status" value="1"/>
</dbReference>
<evidence type="ECO:0000313" key="5">
    <source>
        <dbReference type="Proteomes" id="UP000775213"/>
    </source>
</evidence>
<dbReference type="FunFam" id="1.10.150.50:FF:000077">
    <property type="entry name" value="DDHD domain-containing 2"/>
    <property type="match status" value="1"/>
</dbReference>